<evidence type="ECO:0000313" key="4">
    <source>
        <dbReference type="Proteomes" id="UP000003163"/>
    </source>
</evidence>
<name>J9DAU3_EDHAE</name>
<dbReference type="VEuPathDB" id="MicrosporidiaDB:EDEG_01183"/>
<sequence>MPAKINFHVNPVPNNSNSQQNRNDHAFEINRFNNVSLGINPDLFTQSGQYNDSNILPDILFNTKSSTSSESSSQSEDENIDNAEIRNDYVQDNSLNIDFSGLNRSGINVSDSTSNICRYVDNSFCCFSKICKKSLLYIIIILRSIFALIGVLAVIWLIYFTFKKDNDENKNG</sequence>
<dbReference type="AlphaFoldDB" id="J9DAU3"/>
<proteinExistence type="predicted"/>
<dbReference type="Proteomes" id="UP000003163">
    <property type="component" value="Unassembled WGS sequence"/>
</dbReference>
<evidence type="ECO:0000313" key="3">
    <source>
        <dbReference type="EMBL" id="EJW04599.1"/>
    </source>
</evidence>
<keyword evidence="2" id="KW-0812">Transmembrane</keyword>
<accession>J9DAU3</accession>
<keyword evidence="2" id="KW-1133">Transmembrane helix</keyword>
<reference evidence="3 4" key="1">
    <citation type="submission" date="2011-08" db="EMBL/GenBank/DDBJ databases">
        <authorList>
            <person name="Liu Z.J."/>
            <person name="Shi F.L."/>
            <person name="Lu J.Q."/>
            <person name="Li M."/>
            <person name="Wang Z.L."/>
        </authorList>
    </citation>
    <scope>NUCLEOTIDE SEQUENCE [LARGE SCALE GENOMIC DNA]</scope>
    <source>
        <strain evidence="3 4">USNM 41457</strain>
    </source>
</reference>
<reference evidence="4" key="2">
    <citation type="submission" date="2015-07" db="EMBL/GenBank/DDBJ databases">
        <title>Contrasting host-pathogen interactions and genome evolution in two generalist and specialist microsporidian pathogens of mosquitoes.</title>
        <authorList>
            <consortium name="The Broad Institute Genomics Platform"/>
            <consortium name="The Broad Institute Genome Sequencing Center for Infectious Disease"/>
            <person name="Cuomo C.A."/>
            <person name="Sanscrainte N.D."/>
            <person name="Goldberg J.M."/>
            <person name="Heiman D."/>
            <person name="Young S."/>
            <person name="Zeng Q."/>
            <person name="Becnel J.J."/>
            <person name="Birren B.W."/>
        </authorList>
    </citation>
    <scope>NUCLEOTIDE SEQUENCE [LARGE SCALE GENOMIC DNA]</scope>
    <source>
        <strain evidence="4">USNM 41457</strain>
    </source>
</reference>
<dbReference type="HOGENOM" id="CLU_1555226_0_0_1"/>
<comment type="caution">
    <text evidence="3">The sequence shown here is derived from an EMBL/GenBank/DDBJ whole genome shotgun (WGS) entry which is preliminary data.</text>
</comment>
<evidence type="ECO:0000256" key="1">
    <source>
        <dbReference type="SAM" id="MobiDB-lite"/>
    </source>
</evidence>
<gene>
    <name evidence="3" type="ORF">EDEG_01183</name>
</gene>
<dbReference type="InParanoid" id="J9DAU3"/>
<feature type="compositionally biased region" description="Low complexity" evidence="1">
    <location>
        <begin position="9"/>
        <end position="21"/>
    </location>
</feature>
<keyword evidence="2" id="KW-0472">Membrane</keyword>
<feature type="transmembrane region" description="Helical" evidence="2">
    <location>
        <begin position="135"/>
        <end position="162"/>
    </location>
</feature>
<feature type="region of interest" description="Disordered" evidence="1">
    <location>
        <begin position="1"/>
        <end position="22"/>
    </location>
</feature>
<dbReference type="EMBL" id="AFBI03000016">
    <property type="protein sequence ID" value="EJW04599.1"/>
    <property type="molecule type" value="Genomic_DNA"/>
</dbReference>
<evidence type="ECO:0000256" key="2">
    <source>
        <dbReference type="SAM" id="Phobius"/>
    </source>
</evidence>
<protein>
    <submittedName>
        <fullName evidence="3">Uncharacterized protein</fullName>
    </submittedName>
</protein>
<organism evidence="3 4">
    <name type="scientific">Edhazardia aedis (strain USNM 41457)</name>
    <name type="common">Microsporidian parasite</name>
    <dbReference type="NCBI Taxonomy" id="1003232"/>
    <lineage>
        <taxon>Eukaryota</taxon>
        <taxon>Fungi</taxon>
        <taxon>Fungi incertae sedis</taxon>
        <taxon>Microsporidia</taxon>
        <taxon>Edhazardia</taxon>
    </lineage>
</organism>
<keyword evidence="4" id="KW-1185">Reference proteome</keyword>